<evidence type="ECO:0000313" key="2">
    <source>
        <dbReference type="EMBL" id="GAA0652116.1"/>
    </source>
</evidence>
<name>A0ABP3SMD9_9ACTN</name>
<dbReference type="RefSeq" id="WP_344001804.1">
    <property type="nucleotide sequence ID" value="NZ_BAAAGU010000032.1"/>
</dbReference>
<evidence type="ECO:0000259" key="1">
    <source>
        <dbReference type="Pfam" id="PF20248"/>
    </source>
</evidence>
<feature type="domain" description="DUF6603" evidence="1">
    <location>
        <begin position="18"/>
        <end position="509"/>
    </location>
</feature>
<protein>
    <recommendedName>
        <fullName evidence="1">DUF6603 domain-containing protein</fullName>
    </recommendedName>
</protein>
<gene>
    <name evidence="2" type="ORF">GCM10009535_33050</name>
</gene>
<organism evidence="2 3">
    <name type="scientific">Streptomyces thermocarboxydovorans</name>
    <dbReference type="NCBI Taxonomy" id="59298"/>
    <lineage>
        <taxon>Bacteria</taxon>
        <taxon>Bacillati</taxon>
        <taxon>Actinomycetota</taxon>
        <taxon>Actinomycetes</taxon>
        <taxon>Kitasatosporales</taxon>
        <taxon>Streptomycetaceae</taxon>
        <taxon>Streptomyces</taxon>
    </lineage>
</organism>
<dbReference type="Pfam" id="PF20248">
    <property type="entry name" value="DUF6603"/>
    <property type="match status" value="1"/>
</dbReference>
<dbReference type="Proteomes" id="UP001500724">
    <property type="component" value="Unassembled WGS sequence"/>
</dbReference>
<comment type="caution">
    <text evidence="2">The sequence shown here is derived from an EMBL/GenBank/DDBJ whole genome shotgun (WGS) entry which is preliminary data.</text>
</comment>
<reference evidence="3" key="1">
    <citation type="journal article" date="2019" name="Int. J. Syst. Evol. Microbiol.">
        <title>The Global Catalogue of Microorganisms (GCM) 10K type strain sequencing project: providing services to taxonomists for standard genome sequencing and annotation.</title>
        <authorList>
            <consortium name="The Broad Institute Genomics Platform"/>
            <consortium name="The Broad Institute Genome Sequencing Center for Infectious Disease"/>
            <person name="Wu L."/>
            <person name="Ma J."/>
        </authorList>
    </citation>
    <scope>NUCLEOTIDE SEQUENCE [LARGE SCALE GENOMIC DNA]</scope>
    <source>
        <strain evidence="3">JCM 10367</strain>
    </source>
</reference>
<sequence length="654" mass="70017">MSAIPGLDLERFAAGQIPETVDIDAPLPPVRLRGRLERSGDFSRLSGVLSASLPVATATAFGEARLKGQDSPSFLVLLGATFPEPGLQIGFGFALSGVGGVVGVNRRVDREALIAAIADGTAGELLFPPDAARAAQRVLPRLPALFPVARGRLVVGPMFKLSWGGRMVSLSAAVVAELPDPVRLSVLGVLRVAVPDPAVPLIELNATFAGQYDSAEPSAFLMASLNGSHMAGIPLNGDVLVLSRGGRDATFVLSAGGFHPAFAVPRGVPRLRRLSMNLSPVPWIQMRCEAYFAITSNTVQFGAQLFLVAEIAGCGLRGQFGLDVLVYFEPELRFTAALRGSLAVRVFGTTLMGIGFSLTLEGPAPWHAVGRGSIDLFLFEASFDFEETWGSRPPPLPAVPADLEGELRKAFRQQSAWTVLPPGETRSPVRLSPAANRLLASGGRVHPHGRLVARQKVLPFGVDVQRFGRTPVEPAQRWDIAVAQLGEDAAKGGNTVDSFAPGLFRSLSEEEQLSSPAFEDFRSGVRFVTDTGAPDDGMFVTATLAWETRVVEEGRLKVLRRAARLLELIDVELVAMAPSVRSRQWWEPPQQPMKVTERPHLAIMSTWSMTPVPPEEAGLAPVGEAAGAPVDAELRLQMGSRRGLRAVESWEVQG</sequence>
<accession>A0ABP3SMD9</accession>
<dbReference type="EMBL" id="BAAAGU010000032">
    <property type="protein sequence ID" value="GAA0652116.1"/>
    <property type="molecule type" value="Genomic_DNA"/>
</dbReference>
<proteinExistence type="predicted"/>
<evidence type="ECO:0000313" key="3">
    <source>
        <dbReference type="Proteomes" id="UP001500724"/>
    </source>
</evidence>
<keyword evidence="3" id="KW-1185">Reference proteome</keyword>
<dbReference type="InterPro" id="IPR046538">
    <property type="entry name" value="DUF6603"/>
</dbReference>